<dbReference type="Gene3D" id="2.40.50.140">
    <property type="entry name" value="Nucleic acid-binding proteins"/>
    <property type="match status" value="1"/>
</dbReference>
<dbReference type="InterPro" id="IPR012340">
    <property type="entry name" value="NA-bd_OB-fold"/>
</dbReference>
<gene>
    <name evidence="3" type="primary">rpsA_1</name>
    <name evidence="3" type="ORF">CK203_067790</name>
</gene>
<keyword evidence="3" id="KW-0687">Ribonucleoprotein</keyword>
<dbReference type="PANTHER" id="PTHR47600:SF1">
    <property type="entry name" value="NUCLEIC ACID-BINDING, OB-FOLD-LIKE PROTEIN"/>
    <property type="match status" value="1"/>
</dbReference>
<feature type="domain" description="S1 motif" evidence="2">
    <location>
        <begin position="675"/>
        <end position="741"/>
    </location>
</feature>
<dbReference type="Proteomes" id="UP000288805">
    <property type="component" value="Unassembled WGS sequence"/>
</dbReference>
<accession>A0A438BZL1</accession>
<evidence type="ECO:0000313" key="4">
    <source>
        <dbReference type="Proteomes" id="UP000288805"/>
    </source>
</evidence>
<dbReference type="Pfam" id="PF00575">
    <property type="entry name" value="S1"/>
    <property type="match status" value="1"/>
</dbReference>
<dbReference type="AlphaFoldDB" id="A0A438BZL1"/>
<dbReference type="EMBL" id="QGNW01002589">
    <property type="protein sequence ID" value="RVW16397.1"/>
    <property type="molecule type" value="Genomic_DNA"/>
</dbReference>
<proteinExistence type="predicted"/>
<comment type="caution">
    <text evidence="3">The sequence shown here is derived from an EMBL/GenBank/DDBJ whole genome shotgun (WGS) entry which is preliminary data.</text>
</comment>
<sequence>MERQDGAVLSSKSRKRFYNCRQYSKRGTMAQSPNQGLHAATKHRAYSRALIITAPNPEPSRPDKILTGRSISTPSSLHSQNTDRYLNGRSRAYYLLLYQLLPCRHFLFPKNLFSRNPKLRVFASKDDPKLDKWDQMELKFGRLLGEDPKLTLAKIMGRKSNPDVTPLEIEKKFHKRQGKLADAEVPDIVFDGSEQGGSPNSLSGLNLVRPVPKKGIKFEGDDKLNEMKKPSQPAGKAVQNTKNTVPNVILRKPTVFNEDDVESKPSRLRMKPNLSLKMKKEAKFSDMTLLRKPEKLSADAENETKQESSDDARAIATDDTELKLQEEGIDDKINDVMLMRKPEPTIISANLDEKLEHSGDAEAKIGIGIEEGSSSGSSEYTGAANSMNNDIEESPETRDDSFSMGPELVDNSIIGLQPLEHSDIIDMGPAKVETSASEPSNSNQLTRKASCLWKLRCKENQREQSVKEMPNLSQPETVLANPESYGNSVELENFLATSSLKEHEDTDWSRAQDLVKTGGREEVELISSSTRGFVVSFGSLIGFLPYRNLAAKWKFLAFESWLRRKGLDPSMYRQNLGIVGSHEVANNPSPDANPGPEIHKQLEGEISPNMNLEDLLRIYDQEKIKFLSSFVGQKINVNVVMADRKARRLIFSGRPKEKEEMVEKKRSLMAKLSIGDIVKCRIKKITYFGIFVEVEGVPALVHQTEVSWDATLDPASYFKLIVEAKVHQLDFSLERIFLSLKEITPDPLIEALEFVVGDNPLDGRLEAAQADTEWPDVESLIKELEQIEGIQSVSKGRFFLSPGLAPTFQVYMASMFENQYKLLARSGNKVQEVIVEASLGKEDMKSAILTCTNRV</sequence>
<keyword evidence="3" id="KW-0689">Ribosomal protein</keyword>
<dbReference type="PANTHER" id="PTHR47600">
    <property type="entry name" value="NUCLEIC ACID-BINDING, OB-FOLD-LIKE PROTEIN"/>
    <property type="match status" value="1"/>
</dbReference>
<evidence type="ECO:0000256" key="1">
    <source>
        <dbReference type="SAM" id="MobiDB-lite"/>
    </source>
</evidence>
<protein>
    <submittedName>
        <fullName evidence="3">30S ribosomal protein S1</fullName>
    </submittedName>
</protein>
<organism evidence="3 4">
    <name type="scientific">Vitis vinifera</name>
    <name type="common">Grape</name>
    <dbReference type="NCBI Taxonomy" id="29760"/>
    <lineage>
        <taxon>Eukaryota</taxon>
        <taxon>Viridiplantae</taxon>
        <taxon>Streptophyta</taxon>
        <taxon>Embryophyta</taxon>
        <taxon>Tracheophyta</taxon>
        <taxon>Spermatophyta</taxon>
        <taxon>Magnoliopsida</taxon>
        <taxon>eudicotyledons</taxon>
        <taxon>Gunneridae</taxon>
        <taxon>Pentapetalae</taxon>
        <taxon>rosids</taxon>
        <taxon>Vitales</taxon>
        <taxon>Vitaceae</taxon>
        <taxon>Viteae</taxon>
        <taxon>Vitis</taxon>
    </lineage>
</organism>
<name>A0A438BZL1_VITVI</name>
<feature type="region of interest" description="Disordered" evidence="1">
    <location>
        <begin position="293"/>
        <end position="313"/>
    </location>
</feature>
<reference evidence="3 4" key="1">
    <citation type="journal article" date="2018" name="PLoS Genet.">
        <title>Population sequencing reveals clonal diversity and ancestral inbreeding in the grapevine cultivar Chardonnay.</title>
        <authorList>
            <person name="Roach M.J."/>
            <person name="Johnson D.L."/>
            <person name="Bohlmann J."/>
            <person name="van Vuuren H.J."/>
            <person name="Jones S.J."/>
            <person name="Pretorius I.S."/>
            <person name="Schmidt S.A."/>
            <person name="Borneman A.R."/>
        </authorList>
    </citation>
    <scope>NUCLEOTIDE SEQUENCE [LARGE SCALE GENOMIC DNA]</scope>
    <source>
        <strain evidence="4">cv. Chardonnay</strain>
        <tissue evidence="3">Leaf</tissue>
    </source>
</reference>
<dbReference type="PROSITE" id="PS50126">
    <property type="entry name" value="S1"/>
    <property type="match status" value="1"/>
</dbReference>
<dbReference type="SMART" id="SM00316">
    <property type="entry name" value="S1"/>
    <property type="match status" value="1"/>
</dbReference>
<dbReference type="SUPFAM" id="SSF50249">
    <property type="entry name" value="Nucleic acid-binding proteins"/>
    <property type="match status" value="1"/>
</dbReference>
<dbReference type="GO" id="GO:0003676">
    <property type="term" value="F:nucleic acid binding"/>
    <property type="evidence" value="ECO:0007669"/>
    <property type="project" value="InterPro"/>
</dbReference>
<evidence type="ECO:0000313" key="3">
    <source>
        <dbReference type="EMBL" id="RVW16397.1"/>
    </source>
</evidence>
<dbReference type="InterPro" id="IPR003029">
    <property type="entry name" value="S1_domain"/>
</dbReference>
<dbReference type="GO" id="GO:0005840">
    <property type="term" value="C:ribosome"/>
    <property type="evidence" value="ECO:0007669"/>
    <property type="project" value="UniProtKB-KW"/>
</dbReference>
<evidence type="ECO:0000259" key="2">
    <source>
        <dbReference type="PROSITE" id="PS50126"/>
    </source>
</evidence>